<dbReference type="GO" id="GO:0005085">
    <property type="term" value="F:guanyl-nucleotide exchange factor activity"/>
    <property type="evidence" value="ECO:0007669"/>
    <property type="project" value="UniProtKB-KW"/>
</dbReference>
<dbReference type="Proteomes" id="UP000002668">
    <property type="component" value="Genome"/>
</dbReference>
<dbReference type="InterPro" id="IPR019318">
    <property type="entry name" value="Gua_nucleotide_exch_fac_Ric8"/>
</dbReference>
<dbReference type="InParanoid" id="E5AA04"/>
<dbReference type="eggNOG" id="KOG4464">
    <property type="taxonomic scope" value="Eukaryota"/>
</dbReference>
<gene>
    <name evidence="5" type="ORF">LEMA_P016250.1</name>
</gene>
<reference evidence="6" key="1">
    <citation type="journal article" date="2011" name="Nat. Commun.">
        <title>Effector diversification within compartments of the Leptosphaeria maculans genome affected by Repeat-Induced Point mutations.</title>
        <authorList>
            <person name="Rouxel T."/>
            <person name="Grandaubert J."/>
            <person name="Hane J.K."/>
            <person name="Hoede C."/>
            <person name="van de Wouw A.P."/>
            <person name="Couloux A."/>
            <person name="Dominguez V."/>
            <person name="Anthouard V."/>
            <person name="Bally P."/>
            <person name="Bourras S."/>
            <person name="Cozijnsen A.J."/>
            <person name="Ciuffetti L.M."/>
            <person name="Degrave A."/>
            <person name="Dilmaghani A."/>
            <person name="Duret L."/>
            <person name="Fudal I."/>
            <person name="Goodwin S.B."/>
            <person name="Gout L."/>
            <person name="Glaser N."/>
            <person name="Linglin J."/>
            <person name="Kema G.H.J."/>
            <person name="Lapalu N."/>
            <person name="Lawrence C.B."/>
            <person name="May K."/>
            <person name="Meyer M."/>
            <person name="Ollivier B."/>
            <person name="Poulain J."/>
            <person name="Schoch C.L."/>
            <person name="Simon A."/>
            <person name="Spatafora J.W."/>
            <person name="Stachowiak A."/>
            <person name="Turgeon B.G."/>
            <person name="Tyler B.M."/>
            <person name="Vincent D."/>
            <person name="Weissenbach J."/>
            <person name="Amselem J."/>
            <person name="Quesneville H."/>
            <person name="Oliver R.P."/>
            <person name="Wincker P."/>
            <person name="Balesdent M.-H."/>
            <person name="Howlett B.J."/>
        </authorList>
    </citation>
    <scope>NUCLEOTIDE SEQUENCE [LARGE SCALE GENOMIC DNA]</scope>
    <source>
        <strain evidence="6">JN3 / isolate v23.1.3 / race Av1-4-5-6-7-8</strain>
    </source>
</reference>
<evidence type="ECO:0000256" key="3">
    <source>
        <dbReference type="ARBA" id="ARBA00023186"/>
    </source>
</evidence>
<organism evidence="6">
    <name type="scientific">Leptosphaeria maculans (strain JN3 / isolate v23.1.3 / race Av1-4-5-6-7-8)</name>
    <name type="common">Blackleg fungus</name>
    <name type="synonym">Phoma lingam</name>
    <dbReference type="NCBI Taxonomy" id="985895"/>
    <lineage>
        <taxon>Eukaryota</taxon>
        <taxon>Fungi</taxon>
        <taxon>Dikarya</taxon>
        <taxon>Ascomycota</taxon>
        <taxon>Pezizomycotina</taxon>
        <taxon>Dothideomycetes</taxon>
        <taxon>Pleosporomycetidae</taxon>
        <taxon>Pleosporales</taxon>
        <taxon>Pleosporineae</taxon>
        <taxon>Leptosphaeriaceae</taxon>
        <taxon>Plenodomus</taxon>
        <taxon>Plenodomus lingam/Leptosphaeria maculans species complex</taxon>
    </lineage>
</organism>
<evidence type="ECO:0008006" key="7">
    <source>
        <dbReference type="Google" id="ProtNLM"/>
    </source>
</evidence>
<evidence type="ECO:0000256" key="4">
    <source>
        <dbReference type="SAM" id="MobiDB-lite"/>
    </source>
</evidence>
<dbReference type="GO" id="GO:0001965">
    <property type="term" value="F:G-protein alpha-subunit binding"/>
    <property type="evidence" value="ECO:0007669"/>
    <property type="project" value="TreeGrafter"/>
</dbReference>
<dbReference type="VEuPathDB" id="FungiDB:LEMA_P016250.1"/>
<dbReference type="PANTHER" id="PTHR12425">
    <property type="entry name" value="SYNEMBRYN"/>
    <property type="match status" value="1"/>
</dbReference>
<keyword evidence="3" id="KW-0143">Chaperone</keyword>
<dbReference type="OMA" id="NADPIFT"/>
<evidence type="ECO:0000256" key="1">
    <source>
        <dbReference type="ARBA" id="ARBA00009049"/>
    </source>
</evidence>
<dbReference type="Pfam" id="PF10165">
    <property type="entry name" value="Ric8"/>
    <property type="match status" value="1"/>
</dbReference>
<dbReference type="PANTHER" id="PTHR12425:SF5">
    <property type="entry name" value="SYNEMBRYN"/>
    <property type="match status" value="1"/>
</dbReference>
<accession>E5AA04</accession>
<feature type="region of interest" description="Disordered" evidence="4">
    <location>
        <begin position="417"/>
        <end position="461"/>
    </location>
</feature>
<name>E5AA04_LEPMJ</name>
<dbReference type="OrthoDB" id="5585685at2759"/>
<protein>
    <recommendedName>
        <fullName evidence="7">Guanine nucleotide exchange factor synembryn</fullName>
    </recommendedName>
</protein>
<evidence type="ECO:0000313" key="5">
    <source>
        <dbReference type="EMBL" id="CBY00495.1"/>
    </source>
</evidence>
<proteinExistence type="inferred from homology"/>
<dbReference type="GO" id="GO:0005737">
    <property type="term" value="C:cytoplasm"/>
    <property type="evidence" value="ECO:0007669"/>
    <property type="project" value="TreeGrafter"/>
</dbReference>
<keyword evidence="2" id="KW-0344">Guanine-nucleotide releasing factor</keyword>
<dbReference type="HOGENOM" id="CLU_015532_0_0_1"/>
<evidence type="ECO:0000313" key="6">
    <source>
        <dbReference type="Proteomes" id="UP000002668"/>
    </source>
</evidence>
<comment type="similarity">
    <text evidence="1">Belongs to the synembryn family.</text>
</comment>
<dbReference type="AlphaFoldDB" id="E5AA04"/>
<sequence length="506" mass="55916">MLASQKTGTAKLEHISSILADLKADLSAPKFSIQRTSPFRAPRVDAQLITRTERQQLLEQLKVYGRSVDNADPIFTQDGIRILGQCAFEGETTAASQEALRCLANALLLVPRTRPILVDLGHGMHASDMLKGDNIDNEFLLSRLLFLMTYDTTLDYPLLVQSHGLATNINAAIARHAGRYTLQARQPAREHTQPMDLMALSETLKLLFNITHFHPALISHFSSSIPHLFTILMCRGVTKPPLEAPASFIVNALLNLDLDNSNPQSSTAAEIKPADVANPVFPSASPTANTTHLINLLSASLTSYPDTELDATVAPLLTLIRRIYEIAPADVKKSMEQQMLPTPAERDKPLGKSDTLSSRLLNLTTNALTPTLRGSISSMFFELSHKDPATFVQNVGYGFASGFLMSNNIAMPDEVARAHEEQPSASDSQRVPFPVNPVTGQRLDKEEVMEQTPMTHEEKEREAERLFVLFERLKATGVMDVVNPVEQAYREGRIQELNNDEDDDDD</sequence>
<evidence type="ECO:0000256" key="2">
    <source>
        <dbReference type="ARBA" id="ARBA00022658"/>
    </source>
</evidence>
<dbReference type="GO" id="GO:0007186">
    <property type="term" value="P:G protein-coupled receptor signaling pathway"/>
    <property type="evidence" value="ECO:0007669"/>
    <property type="project" value="TreeGrafter"/>
</dbReference>
<dbReference type="EMBL" id="FP929138">
    <property type="protein sequence ID" value="CBY00495.1"/>
    <property type="molecule type" value="Genomic_DNA"/>
</dbReference>
<keyword evidence="6" id="KW-1185">Reference proteome</keyword>